<keyword evidence="2" id="KW-1185">Reference proteome</keyword>
<proteinExistence type="predicted"/>
<reference evidence="2" key="1">
    <citation type="submission" date="2019-08" db="EMBL/GenBank/DDBJ databases">
        <title>Arthrobacter sp. nov., isolated from plateau pika and Tibetan wild ass.</title>
        <authorList>
            <person name="Ge Y."/>
        </authorList>
    </citation>
    <scope>NUCLEOTIDE SEQUENCE [LARGE SCALE GENOMIC DNA]</scope>
    <source>
        <strain evidence="2">HF-4214</strain>
    </source>
</reference>
<dbReference type="Pfam" id="PF05973">
    <property type="entry name" value="Gp49"/>
    <property type="match status" value="1"/>
</dbReference>
<comment type="caution">
    <text evidence="1">The sequence shown here is derived from an EMBL/GenBank/DDBJ whole genome shotgun (WGS) entry which is preliminary data.</text>
</comment>
<sequence length="118" mass="13739">MDEFEVVFYRTVNGAVPMDELLGSLESKLRVKVDHDLHALREQANMLRELHSKSMGEGLFELRIRQGNDIVRAFYFFFVGRMIVVTNGFVKKTQKTPRREIARALAYKADWKERFGNG</sequence>
<gene>
    <name evidence="1" type="ORF">GJG86_12580</name>
</gene>
<name>A0A6N7RRG7_9ACTN</name>
<accession>A0A6N7RRG7</accession>
<evidence type="ECO:0000313" key="2">
    <source>
        <dbReference type="Proteomes" id="UP000438093"/>
    </source>
</evidence>
<dbReference type="Proteomes" id="UP000438093">
    <property type="component" value="Unassembled WGS sequence"/>
</dbReference>
<dbReference type="InterPro" id="IPR009241">
    <property type="entry name" value="HigB-like"/>
</dbReference>
<dbReference type="AlphaFoldDB" id="A0A6N7RRG7"/>
<protein>
    <submittedName>
        <fullName evidence="1">Type II toxin-antitoxin system RelE/ParE family toxin</fullName>
    </submittedName>
</protein>
<organism evidence="1 2">
    <name type="scientific">Eggerthella guodeyinii</name>
    <dbReference type="NCBI Taxonomy" id="2690837"/>
    <lineage>
        <taxon>Bacteria</taxon>
        <taxon>Bacillati</taxon>
        <taxon>Actinomycetota</taxon>
        <taxon>Coriobacteriia</taxon>
        <taxon>Eggerthellales</taxon>
        <taxon>Eggerthellaceae</taxon>
        <taxon>Eggerthella</taxon>
    </lineage>
</organism>
<evidence type="ECO:0000313" key="1">
    <source>
        <dbReference type="EMBL" id="MRX83320.1"/>
    </source>
</evidence>
<dbReference type="EMBL" id="VTFY01000011">
    <property type="protein sequence ID" value="MRX83320.1"/>
    <property type="molecule type" value="Genomic_DNA"/>
</dbReference>